<evidence type="ECO:0000256" key="6">
    <source>
        <dbReference type="ARBA" id="ARBA00022679"/>
    </source>
</evidence>
<dbReference type="RefSeq" id="WP_050151212.1">
    <property type="nucleotide sequence ID" value="NZ_CABHWW010000014.1"/>
</dbReference>
<dbReference type="PROSITE" id="PS00599">
    <property type="entry name" value="AA_TRANSFER_CLASS_2"/>
    <property type="match status" value="1"/>
</dbReference>
<reference evidence="12" key="1">
    <citation type="submission" date="2022-08" db="EMBL/GenBank/DDBJ databases">
        <authorList>
            <person name="Bogun A."/>
            <person name="Kislichkina A."/>
            <person name="Solomentsev V."/>
            <person name="Skryabin Y."/>
            <person name="Sizova A."/>
            <person name="Platonov M."/>
            <person name="Dentovskaya S."/>
        </authorList>
    </citation>
    <scope>NUCLEOTIDE SEQUENCE</scope>
    <source>
        <strain evidence="12">SCPM-O-B-7604</strain>
    </source>
</reference>
<dbReference type="SUPFAM" id="SSF53383">
    <property type="entry name" value="PLP-dependent transferases"/>
    <property type="match status" value="1"/>
</dbReference>
<keyword evidence="7 10" id="KW-0663">Pyridoxal phosphate</keyword>
<dbReference type="GeneID" id="75141162"/>
<dbReference type="GO" id="GO:0008483">
    <property type="term" value="F:transaminase activity"/>
    <property type="evidence" value="ECO:0007669"/>
    <property type="project" value="UniProtKB-KW"/>
</dbReference>
<dbReference type="CDD" id="cd00609">
    <property type="entry name" value="AAT_like"/>
    <property type="match status" value="1"/>
</dbReference>
<evidence type="ECO:0000313" key="13">
    <source>
        <dbReference type="Proteomes" id="UP001057860"/>
    </source>
</evidence>
<comment type="similarity">
    <text evidence="10">Belongs to the class-II pyridoxal-phosphate-dependent aminotransferase family.</text>
</comment>
<evidence type="ECO:0000259" key="11">
    <source>
        <dbReference type="Pfam" id="PF00155"/>
    </source>
</evidence>
<comment type="cofactor">
    <cofactor evidence="1 10">
        <name>pyridoxal 5'-phosphate</name>
        <dbReference type="ChEBI" id="CHEBI:597326"/>
    </cofactor>
</comment>
<evidence type="ECO:0000256" key="7">
    <source>
        <dbReference type="ARBA" id="ARBA00022898"/>
    </source>
</evidence>
<sequence>MKIQNVVKKGVWETERRQLREKLAQRVNYIRLDLNENLLDLDEKYFKDFISGLKPELLSAYPDLSAIYQEMADFVGVDENEIILTNGSDLAVKCLYDACISKGDHILIHDPCYLMYERYAQFFEAELEKIPMNMAWKPDLPLMKAQLRDNTRMVILETPSGYLGTQADLQSITELAAELDKRDILLVIDEAYLYVANNKSEHLSLLKQFNNVVLLRTLSKAFGLAGARVGMVLAAPELIQQLYKVRPLYEISALAGEAAQWRLRNTDLLQEYQDNTRSNKNWLINQLNLLDIQCRDAAGNFIIVHFSDILGNNLFELLKSEGILIGKPYELSALKHWWRITVGNKQHCEILIGKLALLKFSQVNIS</sequence>
<evidence type="ECO:0000256" key="10">
    <source>
        <dbReference type="RuleBase" id="RU003693"/>
    </source>
</evidence>
<accession>A0ABY5UK59</accession>
<evidence type="ECO:0000256" key="9">
    <source>
        <dbReference type="ARBA" id="ARBA00047481"/>
    </source>
</evidence>
<comment type="pathway">
    <text evidence="2">Amino-acid biosynthesis; L-histidine biosynthesis; L-histidine from 5-phospho-alpha-D-ribose 1-diphosphate: step 7/9.</text>
</comment>
<evidence type="ECO:0000256" key="2">
    <source>
        <dbReference type="ARBA" id="ARBA00005011"/>
    </source>
</evidence>
<keyword evidence="13" id="KW-1185">Reference proteome</keyword>
<dbReference type="PANTHER" id="PTHR42885">
    <property type="entry name" value="HISTIDINOL-PHOSPHATE AMINOTRANSFERASE-RELATED"/>
    <property type="match status" value="1"/>
</dbReference>
<dbReference type="InterPro" id="IPR004839">
    <property type="entry name" value="Aminotransferase_I/II_large"/>
</dbReference>
<evidence type="ECO:0000256" key="3">
    <source>
        <dbReference type="ARBA" id="ARBA00012748"/>
    </source>
</evidence>
<evidence type="ECO:0000256" key="5">
    <source>
        <dbReference type="ARBA" id="ARBA00022576"/>
    </source>
</evidence>
<dbReference type="Pfam" id="PF00155">
    <property type="entry name" value="Aminotran_1_2"/>
    <property type="match status" value="1"/>
</dbReference>
<evidence type="ECO:0000256" key="4">
    <source>
        <dbReference type="ARBA" id="ARBA00018048"/>
    </source>
</evidence>
<keyword evidence="5 12" id="KW-0032">Aminotransferase</keyword>
<gene>
    <name evidence="12" type="ORF">N0H69_14145</name>
</gene>
<dbReference type="InterPro" id="IPR015421">
    <property type="entry name" value="PyrdxlP-dep_Trfase_major"/>
</dbReference>
<dbReference type="PANTHER" id="PTHR42885:SF2">
    <property type="entry name" value="HISTIDINOL-PHOSPHATE AMINOTRANSFERASE"/>
    <property type="match status" value="1"/>
</dbReference>
<dbReference type="InterPro" id="IPR001917">
    <property type="entry name" value="Aminotrans_II_pyridoxalP_BS"/>
</dbReference>
<comment type="catalytic activity">
    <reaction evidence="9">
        <text>L-histidinol phosphate + 2-oxoglutarate = 3-(imidazol-4-yl)-2-oxopropyl phosphate + L-glutamate</text>
        <dbReference type="Rhea" id="RHEA:23744"/>
        <dbReference type="ChEBI" id="CHEBI:16810"/>
        <dbReference type="ChEBI" id="CHEBI:29985"/>
        <dbReference type="ChEBI" id="CHEBI:57766"/>
        <dbReference type="ChEBI" id="CHEBI:57980"/>
        <dbReference type="EC" id="2.6.1.9"/>
    </reaction>
</comment>
<evidence type="ECO:0000313" key="12">
    <source>
        <dbReference type="EMBL" id="UWM43857.1"/>
    </source>
</evidence>
<dbReference type="Gene3D" id="3.40.640.10">
    <property type="entry name" value="Type I PLP-dependent aspartate aminotransferase-like (Major domain)"/>
    <property type="match status" value="1"/>
</dbReference>
<evidence type="ECO:0000256" key="8">
    <source>
        <dbReference type="ARBA" id="ARBA00030262"/>
    </source>
</evidence>
<dbReference type="EMBL" id="CP104006">
    <property type="protein sequence ID" value="UWM43857.1"/>
    <property type="molecule type" value="Genomic_DNA"/>
</dbReference>
<keyword evidence="6" id="KW-0808">Transferase</keyword>
<dbReference type="Proteomes" id="UP001057860">
    <property type="component" value="Chromosome"/>
</dbReference>
<evidence type="ECO:0000256" key="1">
    <source>
        <dbReference type="ARBA" id="ARBA00001933"/>
    </source>
</evidence>
<dbReference type="InterPro" id="IPR015424">
    <property type="entry name" value="PyrdxlP-dep_Trfase"/>
</dbReference>
<name>A0ABY5UK59_9GAMM</name>
<dbReference type="InterPro" id="IPR015422">
    <property type="entry name" value="PyrdxlP-dep_Trfase_small"/>
</dbReference>
<dbReference type="EC" id="2.6.1.9" evidence="3"/>
<feature type="domain" description="Aminotransferase class I/classII large" evidence="11">
    <location>
        <begin position="29"/>
        <end position="354"/>
    </location>
</feature>
<organism evidence="12 13">
    <name type="scientific">Yersinia alsatica</name>
    <dbReference type="NCBI Taxonomy" id="2890317"/>
    <lineage>
        <taxon>Bacteria</taxon>
        <taxon>Pseudomonadati</taxon>
        <taxon>Pseudomonadota</taxon>
        <taxon>Gammaproteobacteria</taxon>
        <taxon>Enterobacterales</taxon>
        <taxon>Yersiniaceae</taxon>
        <taxon>Yersinia</taxon>
    </lineage>
</organism>
<protein>
    <recommendedName>
        <fullName evidence="4">Histidinol-phosphate aminotransferase</fullName>
        <ecNumber evidence="3">2.6.1.9</ecNumber>
    </recommendedName>
    <alternativeName>
        <fullName evidence="8">Imidazole acetol-phosphate transaminase</fullName>
    </alternativeName>
</protein>
<proteinExistence type="inferred from homology"/>
<dbReference type="Gene3D" id="3.90.1150.10">
    <property type="entry name" value="Aspartate Aminotransferase, domain 1"/>
    <property type="match status" value="1"/>
</dbReference>